<evidence type="ECO:0000256" key="10">
    <source>
        <dbReference type="SAM" id="SignalP"/>
    </source>
</evidence>
<feature type="domain" description="Peptidase S1A alpha-lytic prodomain" evidence="12">
    <location>
        <begin position="44"/>
        <end position="98"/>
    </location>
</feature>
<dbReference type="PRINTS" id="PR00861">
    <property type="entry name" value="ALYTICPTASE"/>
</dbReference>
<evidence type="ECO:0000256" key="5">
    <source>
        <dbReference type="ARBA" id="ARBA00022825"/>
    </source>
</evidence>
<evidence type="ECO:0000259" key="11">
    <source>
        <dbReference type="Pfam" id="PF00089"/>
    </source>
</evidence>
<organism evidence="13 14">
    <name type="scientific">Streptomyces eurocidicus</name>
    <name type="common">Streptoverticillium eurocidicus</name>
    <dbReference type="NCBI Taxonomy" id="66423"/>
    <lineage>
        <taxon>Bacteria</taxon>
        <taxon>Bacillati</taxon>
        <taxon>Actinomycetota</taxon>
        <taxon>Actinomycetes</taxon>
        <taxon>Kitasatosporales</taxon>
        <taxon>Streptomycetaceae</taxon>
        <taxon>Streptomyces</taxon>
    </lineage>
</organism>
<sequence length="305" mass="31011">MKRSWTPLRTLLAAVAVAAFAAVTLSPQDADASTAGETGAMKFSRSELAASQAELDAGERIPGTTWGVDPRVGRVVVTADPTVRGAKLARLERVAGRHGGKVVLRRSAARLTRFLDGGEGVQGAGTRCSLGFNVTRPGKPAGFLTAGHCGNAVPTWSATQGGPSFARTESSVFPAHDHALAVYTDSTAAHPGAVDLHDGTTQAITGARDAAVGETVRRSGSTTGVRSGVVRRTGVTVNYPEGRVMGLTETDACAEPGDSGGPFFSGTDALGLLSGGSGDCAAGGTTFFQPVKEALAVYGAELGRS</sequence>
<dbReference type="CDD" id="cd21112">
    <property type="entry name" value="alphaLP-like"/>
    <property type="match status" value="1"/>
</dbReference>
<evidence type="ECO:0000256" key="8">
    <source>
        <dbReference type="PIRSR" id="PIRSR001134-1"/>
    </source>
</evidence>
<dbReference type="Pfam" id="PF00089">
    <property type="entry name" value="Trypsin"/>
    <property type="match status" value="1"/>
</dbReference>
<feature type="disulfide bond" evidence="9">
    <location>
        <begin position="128"/>
        <end position="149"/>
    </location>
</feature>
<evidence type="ECO:0000256" key="2">
    <source>
        <dbReference type="ARBA" id="ARBA00022670"/>
    </source>
</evidence>
<evidence type="ECO:0000256" key="9">
    <source>
        <dbReference type="PIRSR" id="PIRSR001134-2"/>
    </source>
</evidence>
<dbReference type="RefSeq" id="WP_170127856.1">
    <property type="nucleotide sequence ID" value="NZ_JACHJF010000013.1"/>
</dbReference>
<feature type="chain" id="PRO_5038657483" evidence="10">
    <location>
        <begin position="22"/>
        <end position="305"/>
    </location>
</feature>
<dbReference type="PIRSF" id="PIRSF001134">
    <property type="entry name" value="Streptogrisin"/>
    <property type="match status" value="1"/>
</dbReference>
<feature type="active site" description="Charge relay system" evidence="8">
    <location>
        <position position="148"/>
    </location>
</feature>
<feature type="active site" description="Charge relay system" evidence="8">
    <location>
        <position position="259"/>
    </location>
</feature>
<dbReference type="GO" id="GO:0005576">
    <property type="term" value="C:extracellular region"/>
    <property type="evidence" value="ECO:0007669"/>
    <property type="project" value="InterPro"/>
</dbReference>
<gene>
    <name evidence="13" type="ORF">FHS36_004171</name>
</gene>
<keyword evidence="3 10" id="KW-0732">Signal</keyword>
<evidence type="ECO:0000259" key="12">
    <source>
        <dbReference type="Pfam" id="PF02983"/>
    </source>
</evidence>
<keyword evidence="6" id="KW-0865">Zymogen</keyword>
<evidence type="ECO:0000256" key="4">
    <source>
        <dbReference type="ARBA" id="ARBA00022801"/>
    </source>
</evidence>
<evidence type="ECO:0000256" key="1">
    <source>
        <dbReference type="ARBA" id="ARBA00007664"/>
    </source>
</evidence>
<reference evidence="13 14" key="1">
    <citation type="submission" date="2020-08" db="EMBL/GenBank/DDBJ databases">
        <title>Genomic Encyclopedia of Type Strains, Phase III (KMG-III): the genomes of soil and plant-associated and newly described type strains.</title>
        <authorList>
            <person name="Whitman W."/>
        </authorList>
    </citation>
    <scope>NUCLEOTIDE SEQUENCE [LARGE SCALE GENOMIC DNA]</scope>
    <source>
        <strain evidence="13 14">CECT 3259</strain>
    </source>
</reference>
<keyword evidence="5" id="KW-0720">Serine protease</keyword>
<dbReference type="InterPro" id="IPR009003">
    <property type="entry name" value="Peptidase_S1_PA"/>
</dbReference>
<comment type="similarity">
    <text evidence="1">Belongs to the peptidase S1 family.</text>
</comment>
<comment type="caution">
    <text evidence="13">The sequence shown here is derived from an EMBL/GenBank/DDBJ whole genome shotgun (WGS) entry which is preliminary data.</text>
</comment>
<feature type="signal peptide" evidence="10">
    <location>
        <begin position="1"/>
        <end position="21"/>
    </location>
</feature>
<accession>A0A7W8F465</accession>
<dbReference type="GO" id="GO:0006508">
    <property type="term" value="P:proteolysis"/>
    <property type="evidence" value="ECO:0007669"/>
    <property type="project" value="UniProtKB-KW"/>
</dbReference>
<name>A0A7W8F465_STREU</name>
<dbReference type="GO" id="GO:0004252">
    <property type="term" value="F:serine-type endopeptidase activity"/>
    <property type="evidence" value="ECO:0007669"/>
    <property type="project" value="InterPro"/>
</dbReference>
<feature type="domain" description="Peptidase S1" evidence="11">
    <location>
        <begin position="143"/>
        <end position="294"/>
    </location>
</feature>
<evidence type="ECO:0000256" key="6">
    <source>
        <dbReference type="ARBA" id="ARBA00023145"/>
    </source>
</evidence>
<keyword evidence="7 9" id="KW-1015">Disulfide bond</keyword>
<dbReference type="InterPro" id="IPR043504">
    <property type="entry name" value="Peptidase_S1_PA_chymotrypsin"/>
</dbReference>
<keyword evidence="4 13" id="KW-0378">Hydrolase</keyword>
<evidence type="ECO:0000313" key="14">
    <source>
        <dbReference type="Proteomes" id="UP000528608"/>
    </source>
</evidence>
<dbReference type="Proteomes" id="UP000528608">
    <property type="component" value="Unassembled WGS sequence"/>
</dbReference>
<feature type="disulfide bond" evidence="9">
    <location>
        <begin position="253"/>
        <end position="280"/>
    </location>
</feature>
<dbReference type="AlphaFoldDB" id="A0A7W8F465"/>
<dbReference type="EMBL" id="JACHJF010000013">
    <property type="protein sequence ID" value="MBB5120724.1"/>
    <property type="molecule type" value="Genomic_DNA"/>
</dbReference>
<dbReference type="EC" id="3.4.21.-" evidence="13"/>
<proteinExistence type="inferred from homology"/>
<feature type="active site" description="Charge relay system" evidence="8">
    <location>
        <position position="177"/>
    </location>
</feature>
<dbReference type="InterPro" id="IPR001316">
    <property type="entry name" value="Pept_S1A_streptogrisin"/>
</dbReference>
<evidence type="ECO:0000313" key="13">
    <source>
        <dbReference type="EMBL" id="MBB5120724.1"/>
    </source>
</evidence>
<dbReference type="Pfam" id="PF02983">
    <property type="entry name" value="Pro_Al_protease"/>
    <property type="match status" value="1"/>
</dbReference>
<protein>
    <submittedName>
        <fullName evidence="13">Streptogrisin D</fullName>
        <ecNumber evidence="13">3.4.21.-</ecNumber>
    </submittedName>
</protein>
<keyword evidence="2" id="KW-0645">Protease</keyword>
<dbReference type="Gene3D" id="2.40.10.10">
    <property type="entry name" value="Trypsin-like serine proteases"/>
    <property type="match status" value="2"/>
</dbReference>
<dbReference type="SUPFAM" id="SSF50494">
    <property type="entry name" value="Trypsin-like serine proteases"/>
    <property type="match status" value="1"/>
</dbReference>
<dbReference type="InterPro" id="IPR001254">
    <property type="entry name" value="Trypsin_dom"/>
</dbReference>
<evidence type="ECO:0000256" key="3">
    <source>
        <dbReference type="ARBA" id="ARBA00022729"/>
    </source>
</evidence>
<dbReference type="InterPro" id="IPR004236">
    <property type="entry name" value="Pept_S1_alpha_lytic"/>
</dbReference>
<evidence type="ECO:0000256" key="7">
    <source>
        <dbReference type="ARBA" id="ARBA00023157"/>
    </source>
</evidence>